<evidence type="ECO:0000256" key="1">
    <source>
        <dbReference type="SAM" id="Phobius"/>
    </source>
</evidence>
<dbReference type="KEGG" id="geo:Geob_0617"/>
<accession>B9M0E5</accession>
<feature type="transmembrane region" description="Helical" evidence="1">
    <location>
        <begin position="16"/>
        <end position="37"/>
    </location>
</feature>
<feature type="transmembrane region" description="Helical" evidence="1">
    <location>
        <begin position="98"/>
        <end position="116"/>
    </location>
</feature>
<dbReference type="OrthoDB" id="5396109at2"/>
<dbReference type="EMBL" id="CP001390">
    <property type="protein sequence ID" value="ACM18982.1"/>
    <property type="molecule type" value="Genomic_DNA"/>
</dbReference>
<evidence type="ECO:0000313" key="3">
    <source>
        <dbReference type="Proteomes" id="UP000007721"/>
    </source>
</evidence>
<keyword evidence="3" id="KW-1185">Reference proteome</keyword>
<dbReference type="AlphaFoldDB" id="B9M0E5"/>
<dbReference type="RefSeq" id="WP_012645711.1">
    <property type="nucleotide sequence ID" value="NC_011979.1"/>
</dbReference>
<feature type="transmembrane region" description="Helical" evidence="1">
    <location>
        <begin position="43"/>
        <end position="63"/>
    </location>
</feature>
<feature type="transmembrane region" description="Helical" evidence="1">
    <location>
        <begin position="122"/>
        <end position="142"/>
    </location>
</feature>
<dbReference type="HOGENOM" id="CLU_1728764_0_0_7"/>
<keyword evidence="1" id="KW-1133">Transmembrane helix</keyword>
<reference evidence="2 3" key="1">
    <citation type="submission" date="2009-01" db="EMBL/GenBank/DDBJ databases">
        <title>Complete sequence of Geobacter sp. FRC-32.</title>
        <authorList>
            <consortium name="US DOE Joint Genome Institute"/>
            <person name="Lucas S."/>
            <person name="Copeland A."/>
            <person name="Lapidus A."/>
            <person name="Glavina del Rio T."/>
            <person name="Dalin E."/>
            <person name="Tice H."/>
            <person name="Bruce D."/>
            <person name="Goodwin L."/>
            <person name="Pitluck S."/>
            <person name="Saunders E."/>
            <person name="Brettin T."/>
            <person name="Detter J.C."/>
            <person name="Han C."/>
            <person name="Larimer F."/>
            <person name="Land M."/>
            <person name="Hauser L."/>
            <person name="Kyrpides N."/>
            <person name="Ovchinnikova G."/>
            <person name="Kostka J."/>
            <person name="Richardson P."/>
        </authorList>
    </citation>
    <scope>NUCLEOTIDE SEQUENCE [LARGE SCALE GENOMIC DNA]</scope>
    <source>
        <strain evidence="3">DSM 22248 / JCM 15807 / FRC-32</strain>
    </source>
</reference>
<keyword evidence="1" id="KW-0472">Membrane</keyword>
<name>B9M0E5_GEODF</name>
<gene>
    <name evidence="2" type="ordered locus">Geob_0617</name>
</gene>
<keyword evidence="1" id="KW-0812">Transmembrane</keyword>
<proteinExistence type="predicted"/>
<organism evidence="2 3">
    <name type="scientific">Geotalea daltonii (strain DSM 22248 / JCM 15807 / FRC-32)</name>
    <name type="common">Geobacter daltonii</name>
    <dbReference type="NCBI Taxonomy" id="316067"/>
    <lineage>
        <taxon>Bacteria</taxon>
        <taxon>Pseudomonadati</taxon>
        <taxon>Thermodesulfobacteriota</taxon>
        <taxon>Desulfuromonadia</taxon>
        <taxon>Geobacterales</taxon>
        <taxon>Geobacteraceae</taxon>
        <taxon>Geotalea</taxon>
    </lineage>
</organism>
<evidence type="ECO:0000313" key="2">
    <source>
        <dbReference type="EMBL" id="ACM18982.1"/>
    </source>
</evidence>
<protein>
    <submittedName>
        <fullName evidence="2">Uncharacterized protein</fullName>
    </submittedName>
</protein>
<sequence>MANGFDYTRLKRLITIYYVVQGFLLVLLAGIAFWLQAHVPQQIFINSLIRAVVAQVVLFYPVYKFAAYEATREVSSCSTSLSSQEVLGLRRKRVTGDIVKAGIFVFFLVFILRAPQLPGAQFSILFVFILMTLCYFQCYNYVAKRQMKANP</sequence>
<dbReference type="Proteomes" id="UP000007721">
    <property type="component" value="Chromosome"/>
</dbReference>